<protein>
    <recommendedName>
        <fullName evidence="1">ATP-dependent DNA helicase</fullName>
        <ecNumber evidence="1">5.6.2.3</ecNumber>
    </recommendedName>
</protein>
<dbReference type="Pfam" id="PF05970">
    <property type="entry name" value="PIF1"/>
    <property type="match status" value="1"/>
</dbReference>
<feature type="domain" description="DNA helicase Pif1-like 2B" evidence="3">
    <location>
        <begin position="206"/>
        <end position="247"/>
    </location>
</feature>
<keyword evidence="1" id="KW-0378">Hydrolase</keyword>
<keyword evidence="1" id="KW-0067">ATP-binding</keyword>
<evidence type="ECO:0000313" key="4">
    <source>
        <dbReference type="RefSeq" id="XP_028151505.1"/>
    </source>
</evidence>
<keyword evidence="1" id="KW-0347">Helicase</keyword>
<dbReference type="PANTHER" id="PTHR10492:SF57">
    <property type="entry name" value="ATP-DEPENDENT DNA HELICASE"/>
    <property type="match status" value="1"/>
</dbReference>
<comment type="catalytic activity">
    <reaction evidence="1">
        <text>ATP + H2O = ADP + phosphate + H(+)</text>
        <dbReference type="Rhea" id="RHEA:13065"/>
        <dbReference type="ChEBI" id="CHEBI:15377"/>
        <dbReference type="ChEBI" id="CHEBI:15378"/>
        <dbReference type="ChEBI" id="CHEBI:30616"/>
        <dbReference type="ChEBI" id="CHEBI:43474"/>
        <dbReference type="ChEBI" id="CHEBI:456216"/>
        <dbReference type="EC" id="5.6.2.3"/>
    </reaction>
</comment>
<comment type="cofactor">
    <cofactor evidence="1">
        <name>Mg(2+)</name>
        <dbReference type="ChEBI" id="CHEBI:18420"/>
    </cofactor>
</comment>
<accession>A0A6P7H6B2</accession>
<keyword evidence="1" id="KW-0227">DNA damage</keyword>
<dbReference type="InterPro" id="IPR049163">
    <property type="entry name" value="Pif1-like_2B_dom"/>
</dbReference>
<feature type="domain" description="DNA helicase Pif1-like DEAD-box helicase" evidence="2">
    <location>
        <begin position="2"/>
        <end position="119"/>
    </location>
</feature>
<evidence type="ECO:0000256" key="1">
    <source>
        <dbReference type="RuleBase" id="RU363044"/>
    </source>
</evidence>
<dbReference type="RefSeq" id="XP_028151505.1">
    <property type="nucleotide sequence ID" value="XM_028295704.1"/>
</dbReference>
<dbReference type="InterPro" id="IPR027417">
    <property type="entry name" value="P-loop_NTPase"/>
</dbReference>
<name>A0A6P7H6B2_DIAVI</name>
<dbReference type="Pfam" id="PF21530">
    <property type="entry name" value="Pif1_2B_dom"/>
    <property type="match status" value="1"/>
</dbReference>
<dbReference type="GO" id="GO:0005524">
    <property type="term" value="F:ATP binding"/>
    <property type="evidence" value="ECO:0007669"/>
    <property type="project" value="UniProtKB-KW"/>
</dbReference>
<dbReference type="InterPro" id="IPR010285">
    <property type="entry name" value="DNA_helicase_pif1-like_DEAD"/>
</dbReference>
<dbReference type="AlphaFoldDB" id="A0A6P7H6B2"/>
<evidence type="ECO:0000259" key="2">
    <source>
        <dbReference type="Pfam" id="PF05970"/>
    </source>
</evidence>
<keyword evidence="1" id="KW-0233">DNA recombination</keyword>
<organism evidence="4">
    <name type="scientific">Diabrotica virgifera virgifera</name>
    <name type="common">western corn rootworm</name>
    <dbReference type="NCBI Taxonomy" id="50390"/>
    <lineage>
        <taxon>Eukaryota</taxon>
        <taxon>Metazoa</taxon>
        <taxon>Ecdysozoa</taxon>
        <taxon>Arthropoda</taxon>
        <taxon>Hexapoda</taxon>
        <taxon>Insecta</taxon>
        <taxon>Pterygota</taxon>
        <taxon>Neoptera</taxon>
        <taxon>Endopterygota</taxon>
        <taxon>Coleoptera</taxon>
        <taxon>Polyphaga</taxon>
        <taxon>Cucujiformia</taxon>
        <taxon>Chrysomeloidea</taxon>
        <taxon>Chrysomelidae</taxon>
        <taxon>Galerucinae</taxon>
        <taxon>Diabroticina</taxon>
        <taxon>Diabroticites</taxon>
        <taxon>Diabrotica</taxon>
    </lineage>
</organism>
<sequence length="359" mass="40423">MAAVLKQCKIIIWDECTMAHKHSLEALDRTLKDIKNSDNLFGGTLLVLSGDFRQTLPVIPRSTYADDINACLKSSILWRNVEKLQLKMNVRVQMLQGSSTETFSKQLLNIGDRKVTTDETGCIKLPTDFCTIVDSEDALIKQIFPDLHIQYINHEWLAERAILAAKNVDVNNLNLKIQQLLPGDLISYKSIDTVCDDTETVNYPTEFLNSLDLPGMPPHNLKLKIGSPVILLRNLNPSRLCNGTRLVNKKLMKNVVEANILNGKFRGENILIRRIPLIPRDVPIQVKRIQFSIRLAFAMTINKSQGQTMSICGLDLSTPWFSHGHLYVACFRVGKPSSLFVFAKDGLTNNIVHTMTLNN</sequence>
<comment type="similarity">
    <text evidence="1">Belongs to the helicase family.</text>
</comment>
<dbReference type="InParanoid" id="A0A6P7H6B2"/>
<gene>
    <name evidence="4" type="primary">LOC114344880</name>
</gene>
<dbReference type="SUPFAM" id="SSF52540">
    <property type="entry name" value="P-loop containing nucleoside triphosphate hydrolases"/>
    <property type="match status" value="1"/>
</dbReference>
<dbReference type="EC" id="5.6.2.3" evidence="1"/>
<proteinExistence type="inferred from homology"/>
<dbReference type="GO" id="GO:0006281">
    <property type="term" value="P:DNA repair"/>
    <property type="evidence" value="ECO:0007669"/>
    <property type="project" value="UniProtKB-KW"/>
</dbReference>
<keyword evidence="1" id="KW-0547">Nucleotide-binding</keyword>
<dbReference type="GO" id="GO:0000723">
    <property type="term" value="P:telomere maintenance"/>
    <property type="evidence" value="ECO:0007669"/>
    <property type="project" value="InterPro"/>
</dbReference>
<dbReference type="GO" id="GO:0016787">
    <property type="term" value="F:hydrolase activity"/>
    <property type="evidence" value="ECO:0007669"/>
    <property type="project" value="UniProtKB-KW"/>
</dbReference>
<evidence type="ECO:0000259" key="3">
    <source>
        <dbReference type="Pfam" id="PF21530"/>
    </source>
</evidence>
<keyword evidence="1" id="KW-0234">DNA repair</keyword>
<dbReference type="GO" id="GO:0043139">
    <property type="term" value="F:5'-3' DNA helicase activity"/>
    <property type="evidence" value="ECO:0007669"/>
    <property type="project" value="UniProtKB-EC"/>
</dbReference>
<dbReference type="Gene3D" id="3.40.50.300">
    <property type="entry name" value="P-loop containing nucleotide triphosphate hydrolases"/>
    <property type="match status" value="1"/>
</dbReference>
<dbReference type="GO" id="GO:0006310">
    <property type="term" value="P:DNA recombination"/>
    <property type="evidence" value="ECO:0007669"/>
    <property type="project" value="UniProtKB-KW"/>
</dbReference>
<dbReference type="PANTHER" id="PTHR10492">
    <property type="match status" value="1"/>
</dbReference>
<reference evidence="4" key="1">
    <citation type="submission" date="2025-08" db="UniProtKB">
        <authorList>
            <consortium name="RefSeq"/>
        </authorList>
    </citation>
    <scope>IDENTIFICATION</scope>
    <source>
        <tissue evidence="4">Whole insect</tissue>
    </source>
</reference>